<reference evidence="3" key="1">
    <citation type="submission" date="2015-02" db="EMBL/GenBank/DDBJ databases">
        <authorList>
            <person name="Chooi Y.-H."/>
        </authorList>
    </citation>
    <scope>NUCLEOTIDE SEQUENCE [LARGE SCALE GENOMIC DNA]</scope>
    <source>
        <strain evidence="3">strain Y</strain>
    </source>
</reference>
<proteinExistence type="predicted"/>
<protein>
    <submittedName>
        <fullName evidence="2">Uncharacterized protein</fullName>
    </submittedName>
</protein>
<keyword evidence="3" id="KW-1185">Reference proteome</keyword>
<gene>
    <name evidence="2" type="ORF">YBN1229_v1_2399</name>
</gene>
<dbReference type="EMBL" id="LN829119">
    <property type="protein sequence ID" value="CPR19969.1"/>
    <property type="molecule type" value="Genomic_DNA"/>
</dbReference>
<evidence type="ECO:0000256" key="1">
    <source>
        <dbReference type="SAM" id="MobiDB-lite"/>
    </source>
</evidence>
<dbReference type="KEGG" id="fiy:BN1229_v1_2399"/>
<evidence type="ECO:0000313" key="3">
    <source>
        <dbReference type="Proteomes" id="UP000033187"/>
    </source>
</evidence>
<evidence type="ECO:0000313" key="2">
    <source>
        <dbReference type="EMBL" id="CPR19969.1"/>
    </source>
</evidence>
<sequence length="110" mass="12300">MPSAASFQAPQELNAAVLFFLLRKPMIYGLKPSFRREFGSIICQKFDAKDLWCSNIGQNFAAFLQLNGISNASAVPKLKWRGSLSREKNPRHQMSVSQPYPGPKNLCVTP</sequence>
<dbReference type="Proteomes" id="UP000033187">
    <property type="component" value="Chromosome 1"/>
</dbReference>
<dbReference type="KEGG" id="fil:BN1229_v1_3522"/>
<accession>A0A0D6JGE2</accession>
<dbReference type="AlphaFoldDB" id="A0A0D6JGE2"/>
<organism evidence="2 3">
    <name type="scientific">Candidatus Filomicrobium marinum</name>
    <dbReference type="NCBI Taxonomy" id="1608628"/>
    <lineage>
        <taxon>Bacteria</taxon>
        <taxon>Pseudomonadati</taxon>
        <taxon>Pseudomonadota</taxon>
        <taxon>Alphaproteobacteria</taxon>
        <taxon>Hyphomicrobiales</taxon>
        <taxon>Hyphomicrobiaceae</taxon>
        <taxon>Filomicrobium</taxon>
    </lineage>
</organism>
<feature type="region of interest" description="Disordered" evidence="1">
    <location>
        <begin position="85"/>
        <end position="110"/>
    </location>
</feature>
<name>A0A0D6JGE2_9HYPH</name>